<sequence>MLAPALLLAPRPTTALPPAQALLLPSRAAARALTPRDNPDLPVLAVGEGTAAEARAQGFAQVTAADGDAASLTALVAATLRPAAGPLLLAVGEGYSTALAAALRALGFKVLRRVVYAATPATALPQAALAALTAGRVGSALFFSPRSATITAALLRDAGLAEICMTIEALALSPRIAAALAPFPWRCIRATSQPNPEALLALLGHRTPSD</sequence>
<proteinExistence type="predicted"/>
<dbReference type="Pfam" id="PF02602">
    <property type="entry name" value="HEM4"/>
    <property type="match status" value="1"/>
</dbReference>
<dbReference type="SUPFAM" id="SSF69618">
    <property type="entry name" value="HemD-like"/>
    <property type="match status" value="1"/>
</dbReference>
<feature type="domain" description="Tetrapyrrole biosynthesis uroporphyrinogen III synthase" evidence="1">
    <location>
        <begin position="18"/>
        <end position="200"/>
    </location>
</feature>
<protein>
    <submittedName>
        <fullName evidence="2">Uroporphyrinogen-III synthase</fullName>
    </submittedName>
</protein>
<accession>A0ABS5F983</accession>
<dbReference type="InterPro" id="IPR003754">
    <property type="entry name" value="4pyrrol_synth_uPrphyn_synth"/>
</dbReference>
<evidence type="ECO:0000259" key="1">
    <source>
        <dbReference type="Pfam" id="PF02602"/>
    </source>
</evidence>
<keyword evidence="3" id="KW-1185">Reference proteome</keyword>
<reference evidence="3" key="1">
    <citation type="journal article" date="2021" name="Syst. Appl. Microbiol.">
        <title>Roseomonas hellenica sp. nov., isolated from roots of wild-growing Alkanna tinctoria.</title>
        <authorList>
            <person name="Rat A."/>
            <person name="Naranjo H.D."/>
            <person name="Lebbe L."/>
            <person name="Cnockaert M."/>
            <person name="Krigas N."/>
            <person name="Grigoriadou K."/>
            <person name="Maloupa E."/>
            <person name="Willems A."/>
        </authorList>
    </citation>
    <scope>NUCLEOTIDE SEQUENCE [LARGE SCALE GENOMIC DNA]</scope>
    <source>
        <strain evidence="3">LMG 31523</strain>
    </source>
</reference>
<gene>
    <name evidence="2" type="ORF">GXW71_32430</name>
</gene>
<dbReference type="InterPro" id="IPR036108">
    <property type="entry name" value="4pyrrol_syn_uPrphyn_synt_sf"/>
</dbReference>
<dbReference type="EMBL" id="JAAGBB010000082">
    <property type="protein sequence ID" value="MBR0669102.1"/>
    <property type="molecule type" value="Genomic_DNA"/>
</dbReference>
<comment type="caution">
    <text evidence="2">The sequence shown here is derived from an EMBL/GenBank/DDBJ whole genome shotgun (WGS) entry which is preliminary data.</text>
</comment>
<evidence type="ECO:0000313" key="2">
    <source>
        <dbReference type="EMBL" id="MBR0669102.1"/>
    </source>
</evidence>
<dbReference type="Proteomes" id="UP001196870">
    <property type="component" value="Unassembled WGS sequence"/>
</dbReference>
<evidence type="ECO:0000313" key="3">
    <source>
        <dbReference type="Proteomes" id="UP001196870"/>
    </source>
</evidence>
<organism evidence="2 3">
    <name type="scientific">Plastoroseomonas hellenica</name>
    <dbReference type="NCBI Taxonomy" id="2687306"/>
    <lineage>
        <taxon>Bacteria</taxon>
        <taxon>Pseudomonadati</taxon>
        <taxon>Pseudomonadota</taxon>
        <taxon>Alphaproteobacteria</taxon>
        <taxon>Acetobacterales</taxon>
        <taxon>Acetobacteraceae</taxon>
        <taxon>Plastoroseomonas</taxon>
    </lineage>
</organism>
<name>A0ABS5F983_9PROT</name>
<dbReference type="Gene3D" id="3.40.50.10090">
    <property type="match status" value="2"/>
</dbReference>